<dbReference type="PANTHER" id="PTHR11596">
    <property type="entry name" value="ALKALINE PHOSPHATASE"/>
    <property type="match status" value="1"/>
</dbReference>
<dbReference type="Pfam" id="PF00245">
    <property type="entry name" value="Alk_phosphatase"/>
    <property type="match status" value="1"/>
</dbReference>
<proteinExistence type="inferred from homology"/>
<feature type="binding site" evidence="2">
    <location>
        <position position="245"/>
    </location>
    <ligand>
        <name>Zn(2+)</name>
        <dbReference type="ChEBI" id="CHEBI:29105"/>
        <label>2</label>
    </ligand>
</feature>
<dbReference type="VEuPathDB" id="VectorBase:PPAI009724"/>
<organism evidence="4 5">
    <name type="scientific">Phlebotomus papatasi</name>
    <name type="common">Sandfly</name>
    <dbReference type="NCBI Taxonomy" id="29031"/>
    <lineage>
        <taxon>Eukaryota</taxon>
        <taxon>Metazoa</taxon>
        <taxon>Ecdysozoa</taxon>
        <taxon>Arthropoda</taxon>
        <taxon>Hexapoda</taxon>
        <taxon>Insecta</taxon>
        <taxon>Pterygota</taxon>
        <taxon>Neoptera</taxon>
        <taxon>Endopterygota</taxon>
        <taxon>Diptera</taxon>
        <taxon>Nematocera</taxon>
        <taxon>Psychodoidea</taxon>
        <taxon>Psychodidae</taxon>
        <taxon>Phlebotomus</taxon>
        <taxon>Phlebotomus</taxon>
    </lineage>
</organism>
<dbReference type="Proteomes" id="UP000092462">
    <property type="component" value="Unassembled WGS sequence"/>
</dbReference>
<name>A0A1B0GQF0_PHLPP</name>
<dbReference type="SUPFAM" id="SSF53649">
    <property type="entry name" value="Alkaline phosphatase-like"/>
    <property type="match status" value="1"/>
</dbReference>
<evidence type="ECO:0000313" key="5">
    <source>
        <dbReference type="Proteomes" id="UP000092462"/>
    </source>
</evidence>
<dbReference type="GO" id="GO:0046872">
    <property type="term" value="F:metal ion binding"/>
    <property type="evidence" value="ECO:0007669"/>
    <property type="project" value="UniProtKB-KW"/>
</dbReference>
<dbReference type="EnsemblMetazoa" id="PPAI009724-RA">
    <property type="protein sequence ID" value="PPAI009724-PA"/>
    <property type="gene ID" value="PPAI009724"/>
</dbReference>
<comment type="similarity">
    <text evidence="3">Belongs to the alkaline phosphatase family.</text>
</comment>
<feature type="binding site" evidence="2">
    <location>
        <position position="173"/>
    </location>
    <ligand>
        <name>Zn(2+)</name>
        <dbReference type="ChEBI" id="CHEBI:29105"/>
        <label>2</label>
    </ligand>
</feature>
<keyword evidence="2" id="KW-0479">Metal-binding</keyword>
<evidence type="ECO:0000313" key="4">
    <source>
        <dbReference type="EnsemblMetazoa" id="PPAI009724-PA"/>
    </source>
</evidence>
<sequence length="289" mass="32493">MGSGCRIIGRVAAGYAHVSNRNWENDFEVREGGYNPKETLDIAQQLIYGPVGSRLSVILGGGRGHFRDAKLPDEEGGFGYRNDSRDLISEWLHYGQTKKRYVWNREGLLNLPSSTDKVLGLFEKSHLQYHLETQEMGTQATEPTLEEMTRTAINILSKNKKGFFLFVEGGKIDLAHHETRGNDIFGEVDNRMAYDNMPYMTLSYANGPLTSPQYPRYGRLNPDNSDFSKWSSHYPFLVPLDEETHGGDDVGVYASGPYSHLFTGVMEQTFLPHLMAYAACIGKGPKCCY</sequence>
<dbReference type="InterPro" id="IPR017850">
    <property type="entry name" value="Alkaline_phosphatase_core_sf"/>
</dbReference>
<evidence type="ECO:0000256" key="3">
    <source>
        <dbReference type="RuleBase" id="RU003946"/>
    </source>
</evidence>
<dbReference type="GO" id="GO:0004035">
    <property type="term" value="F:alkaline phosphatase activity"/>
    <property type="evidence" value="ECO:0007669"/>
    <property type="project" value="UniProtKB-EC"/>
</dbReference>
<evidence type="ECO:0000256" key="1">
    <source>
        <dbReference type="ARBA" id="ARBA00012647"/>
    </source>
</evidence>
<accession>A0A1B0GQF0</accession>
<protein>
    <recommendedName>
        <fullName evidence="1">alkaline phosphatase</fullName>
        <ecNumber evidence="1">3.1.3.1</ecNumber>
    </recommendedName>
</protein>
<dbReference type="CDD" id="cd16012">
    <property type="entry name" value="ALP"/>
    <property type="match status" value="1"/>
</dbReference>
<dbReference type="EC" id="3.1.3.1" evidence="1"/>
<comment type="cofactor">
    <cofactor evidence="2">
        <name>Mg(2+)</name>
        <dbReference type="ChEBI" id="CHEBI:18420"/>
    </cofactor>
    <text evidence="2">Binds 1 Mg(2+) ion.</text>
</comment>
<dbReference type="Gene3D" id="3.40.720.10">
    <property type="entry name" value="Alkaline Phosphatase, subunit A"/>
    <property type="match status" value="2"/>
</dbReference>
<dbReference type="PANTHER" id="PTHR11596:SF85">
    <property type="entry name" value="ALKALINE PHOSPHATASE-RELATED"/>
    <property type="match status" value="1"/>
</dbReference>
<feature type="binding site" evidence="2">
    <location>
        <position position="177"/>
    </location>
    <ligand>
        <name>Mg(2+)</name>
        <dbReference type="ChEBI" id="CHEBI:18420"/>
    </ligand>
</feature>
<evidence type="ECO:0000256" key="2">
    <source>
        <dbReference type="PIRSR" id="PIRSR601952-2"/>
    </source>
</evidence>
<keyword evidence="2" id="KW-0862">Zinc</keyword>
<feature type="binding site" evidence="2">
    <location>
        <position position="168"/>
    </location>
    <ligand>
        <name>Mg(2+)</name>
        <dbReference type="ChEBI" id="CHEBI:18420"/>
    </ligand>
</feature>
<dbReference type="EMBL" id="AJVK01037763">
    <property type="status" value="NOT_ANNOTATED_CDS"/>
    <property type="molecule type" value="Genomic_DNA"/>
</dbReference>
<dbReference type="AlphaFoldDB" id="A0A1B0GQF0"/>
<keyword evidence="5" id="KW-1185">Reference proteome</keyword>
<dbReference type="InterPro" id="IPR001952">
    <property type="entry name" value="Alkaline_phosphatase"/>
</dbReference>
<dbReference type="PRINTS" id="PR00113">
    <property type="entry name" value="ALKPHPHTASE"/>
</dbReference>
<dbReference type="SMART" id="SM00098">
    <property type="entry name" value="alkPPc"/>
    <property type="match status" value="1"/>
</dbReference>
<dbReference type="VEuPathDB" id="VectorBase:PPAPM1_000899"/>
<keyword evidence="2" id="KW-0460">Magnesium</keyword>
<comment type="cofactor">
    <cofactor evidence="2">
        <name>Zn(2+)</name>
        <dbReference type="ChEBI" id="CHEBI:29105"/>
    </cofactor>
    <text evidence="2">Binds 2 Zn(2+) ions.</text>
</comment>
<reference evidence="4" key="1">
    <citation type="submission" date="2022-08" db="UniProtKB">
        <authorList>
            <consortium name="EnsemblMetazoa"/>
        </authorList>
    </citation>
    <scope>IDENTIFICATION</scope>
    <source>
        <strain evidence="4">Israel</strain>
    </source>
</reference>